<proteinExistence type="predicted"/>
<keyword evidence="6" id="KW-1185">Reference proteome</keyword>
<dbReference type="HOGENOM" id="CLU_1540171_0_0_1"/>
<gene>
    <name evidence="5" type="primary">20350421</name>
    <name evidence="4" type="ORF">GGTG_09963</name>
</gene>
<organism evidence="4">
    <name type="scientific">Gaeumannomyces tritici (strain R3-111a-1)</name>
    <name type="common">Wheat and barley take-all root rot fungus</name>
    <name type="synonym">Gaeumannomyces graminis var. tritici</name>
    <dbReference type="NCBI Taxonomy" id="644352"/>
    <lineage>
        <taxon>Eukaryota</taxon>
        <taxon>Fungi</taxon>
        <taxon>Dikarya</taxon>
        <taxon>Ascomycota</taxon>
        <taxon>Pezizomycotina</taxon>
        <taxon>Sordariomycetes</taxon>
        <taxon>Sordariomycetidae</taxon>
        <taxon>Magnaporthales</taxon>
        <taxon>Magnaporthaceae</taxon>
        <taxon>Gaeumannomyces</taxon>
    </lineage>
</organism>
<dbReference type="EnsemblFungi" id="EJT73113">
    <property type="protein sequence ID" value="EJT73113"/>
    <property type="gene ID" value="GGTG_09963"/>
</dbReference>
<evidence type="ECO:0000313" key="4">
    <source>
        <dbReference type="EMBL" id="EJT73113.1"/>
    </source>
</evidence>
<protein>
    <submittedName>
        <fullName evidence="4 5">Uncharacterized protein</fullName>
    </submittedName>
</protein>
<keyword evidence="2" id="KW-0472">Membrane</keyword>
<keyword evidence="3" id="KW-0732">Signal</keyword>
<evidence type="ECO:0000256" key="1">
    <source>
        <dbReference type="SAM" id="MobiDB-lite"/>
    </source>
</evidence>
<reference evidence="4" key="3">
    <citation type="submission" date="2010-09" db="EMBL/GenBank/DDBJ databases">
        <title>Annotation of Gaeumannomyces graminis var. tritici R3-111a-1.</title>
        <authorList>
            <consortium name="The Broad Institute Genome Sequencing Platform"/>
            <person name="Ma L.-J."/>
            <person name="Dead R."/>
            <person name="Young S.K."/>
            <person name="Zeng Q."/>
            <person name="Gargeya S."/>
            <person name="Fitzgerald M."/>
            <person name="Haas B."/>
            <person name="Abouelleil A."/>
            <person name="Alvarado L."/>
            <person name="Arachchi H.M."/>
            <person name="Berlin A."/>
            <person name="Brown A."/>
            <person name="Chapman S.B."/>
            <person name="Chen Z."/>
            <person name="Dunbar C."/>
            <person name="Freedman E."/>
            <person name="Gearin G."/>
            <person name="Gellesch M."/>
            <person name="Goldberg J."/>
            <person name="Griggs A."/>
            <person name="Gujja S."/>
            <person name="Heiman D."/>
            <person name="Howarth C."/>
            <person name="Larson L."/>
            <person name="Lui A."/>
            <person name="MacDonald P.J.P."/>
            <person name="Mehta T."/>
            <person name="Montmayeur A."/>
            <person name="Murphy C."/>
            <person name="Neiman D."/>
            <person name="Pearson M."/>
            <person name="Priest M."/>
            <person name="Roberts A."/>
            <person name="Saif S."/>
            <person name="Shea T."/>
            <person name="Shenoy N."/>
            <person name="Sisk P."/>
            <person name="Stolte C."/>
            <person name="Sykes S."/>
            <person name="Yandava C."/>
            <person name="Wortman J."/>
            <person name="Nusbaum C."/>
            <person name="Birren B."/>
        </authorList>
    </citation>
    <scope>NUCLEOTIDE SEQUENCE</scope>
    <source>
        <strain evidence="4">R3-111a-1</strain>
    </source>
</reference>
<dbReference type="EMBL" id="GL385399">
    <property type="protein sequence ID" value="EJT73113.1"/>
    <property type="molecule type" value="Genomic_DNA"/>
</dbReference>
<feature type="transmembrane region" description="Helical" evidence="2">
    <location>
        <begin position="112"/>
        <end position="134"/>
    </location>
</feature>
<dbReference type="Proteomes" id="UP000006039">
    <property type="component" value="Unassembled WGS sequence"/>
</dbReference>
<dbReference type="RefSeq" id="XP_009226087.1">
    <property type="nucleotide sequence ID" value="XM_009227823.1"/>
</dbReference>
<evidence type="ECO:0000256" key="3">
    <source>
        <dbReference type="SAM" id="SignalP"/>
    </source>
</evidence>
<accession>J3P8X8</accession>
<name>J3P8X8_GAET3</name>
<reference evidence="6" key="1">
    <citation type="submission" date="2010-07" db="EMBL/GenBank/DDBJ databases">
        <title>The genome sequence of Gaeumannomyces graminis var. tritici strain R3-111a-1.</title>
        <authorList>
            <consortium name="The Broad Institute Genome Sequencing Platform"/>
            <person name="Ma L.-J."/>
            <person name="Dead R."/>
            <person name="Young S."/>
            <person name="Zeng Q."/>
            <person name="Koehrsen M."/>
            <person name="Alvarado L."/>
            <person name="Berlin A."/>
            <person name="Chapman S.B."/>
            <person name="Chen Z."/>
            <person name="Freedman E."/>
            <person name="Gellesch M."/>
            <person name="Goldberg J."/>
            <person name="Griggs A."/>
            <person name="Gujja S."/>
            <person name="Heilman E.R."/>
            <person name="Heiman D."/>
            <person name="Hepburn T."/>
            <person name="Howarth C."/>
            <person name="Jen D."/>
            <person name="Larson L."/>
            <person name="Mehta T."/>
            <person name="Neiman D."/>
            <person name="Pearson M."/>
            <person name="Roberts A."/>
            <person name="Saif S."/>
            <person name="Shea T."/>
            <person name="Shenoy N."/>
            <person name="Sisk P."/>
            <person name="Stolte C."/>
            <person name="Sykes S."/>
            <person name="Walk T."/>
            <person name="White J."/>
            <person name="Yandava C."/>
            <person name="Haas B."/>
            <person name="Nusbaum C."/>
            <person name="Birren B."/>
        </authorList>
    </citation>
    <scope>NUCLEOTIDE SEQUENCE [LARGE SCALE GENOMIC DNA]</scope>
    <source>
        <strain evidence="6">R3-111a-1</strain>
    </source>
</reference>
<evidence type="ECO:0000313" key="5">
    <source>
        <dbReference type="EnsemblFungi" id="EJT73113"/>
    </source>
</evidence>
<dbReference type="GeneID" id="20350421"/>
<reference evidence="5" key="5">
    <citation type="submission" date="2018-04" db="UniProtKB">
        <authorList>
            <consortium name="EnsemblFungi"/>
        </authorList>
    </citation>
    <scope>IDENTIFICATION</scope>
    <source>
        <strain evidence="5">R3-111a-1</strain>
    </source>
</reference>
<feature type="compositionally biased region" description="Low complexity" evidence="1">
    <location>
        <begin position="36"/>
        <end position="46"/>
    </location>
</feature>
<feature type="region of interest" description="Disordered" evidence="1">
    <location>
        <begin position="25"/>
        <end position="61"/>
    </location>
</feature>
<evidence type="ECO:0000256" key="2">
    <source>
        <dbReference type="SAM" id="Phobius"/>
    </source>
</evidence>
<reference evidence="4" key="2">
    <citation type="submission" date="2010-07" db="EMBL/GenBank/DDBJ databases">
        <authorList>
            <consortium name="The Broad Institute Genome Sequencing Platform"/>
            <consortium name="Broad Institute Genome Sequencing Center for Infectious Disease"/>
            <person name="Ma L.-J."/>
            <person name="Dead R."/>
            <person name="Young S."/>
            <person name="Zeng Q."/>
            <person name="Koehrsen M."/>
            <person name="Alvarado L."/>
            <person name="Berlin A."/>
            <person name="Chapman S.B."/>
            <person name="Chen Z."/>
            <person name="Freedman E."/>
            <person name="Gellesch M."/>
            <person name="Goldberg J."/>
            <person name="Griggs A."/>
            <person name="Gujja S."/>
            <person name="Heilman E.R."/>
            <person name="Heiman D."/>
            <person name="Hepburn T."/>
            <person name="Howarth C."/>
            <person name="Jen D."/>
            <person name="Larson L."/>
            <person name="Mehta T."/>
            <person name="Neiman D."/>
            <person name="Pearson M."/>
            <person name="Roberts A."/>
            <person name="Saif S."/>
            <person name="Shea T."/>
            <person name="Shenoy N."/>
            <person name="Sisk P."/>
            <person name="Stolte C."/>
            <person name="Sykes S."/>
            <person name="Walk T."/>
            <person name="White J."/>
            <person name="Yandava C."/>
            <person name="Haas B."/>
            <person name="Nusbaum C."/>
            <person name="Birren B."/>
        </authorList>
    </citation>
    <scope>NUCLEOTIDE SEQUENCE</scope>
    <source>
        <strain evidence="4">R3-111a-1</strain>
    </source>
</reference>
<reference evidence="5" key="4">
    <citation type="journal article" date="2015" name="G3 (Bethesda)">
        <title>Genome sequences of three phytopathogenic species of the Magnaporthaceae family of fungi.</title>
        <authorList>
            <person name="Okagaki L.H."/>
            <person name="Nunes C.C."/>
            <person name="Sailsbery J."/>
            <person name="Clay B."/>
            <person name="Brown D."/>
            <person name="John T."/>
            <person name="Oh Y."/>
            <person name="Young N."/>
            <person name="Fitzgerald M."/>
            <person name="Haas B.J."/>
            <person name="Zeng Q."/>
            <person name="Young S."/>
            <person name="Adiconis X."/>
            <person name="Fan L."/>
            <person name="Levin J.Z."/>
            <person name="Mitchell T.K."/>
            <person name="Okubara P.A."/>
            <person name="Farman M.L."/>
            <person name="Kohn L.M."/>
            <person name="Birren B."/>
            <person name="Ma L.-J."/>
            <person name="Dean R.A."/>
        </authorList>
    </citation>
    <scope>NUCLEOTIDE SEQUENCE</scope>
    <source>
        <strain evidence="5">R3-111a-1</strain>
    </source>
</reference>
<evidence type="ECO:0000313" key="6">
    <source>
        <dbReference type="Proteomes" id="UP000006039"/>
    </source>
</evidence>
<feature type="chain" id="PRO_5015095088" evidence="3">
    <location>
        <begin position="25"/>
        <end position="174"/>
    </location>
</feature>
<keyword evidence="2" id="KW-0812">Transmembrane</keyword>
<keyword evidence="2" id="KW-1133">Transmembrane helix</keyword>
<dbReference type="VEuPathDB" id="FungiDB:GGTG_09963"/>
<feature type="signal peptide" evidence="3">
    <location>
        <begin position="1"/>
        <end position="24"/>
    </location>
</feature>
<sequence length="174" mass="18755">MVRPWKLLQALAVLAAAMPPRTGGGPVLATMTPAGSSSRSSSSSSRNGTATAARPKKTTEPPAWCTTTLTVKAPLVTYTSTTWATELVIGSGRPTLSQCYDSWDLCHGQCLIFAWFTFGIPCCRFALSLFVLVAPSPRPRTRAPWFPGCELTELLLTFVIIKGDCLEKKDCLLS</sequence>
<dbReference type="AlphaFoldDB" id="J3P8X8"/>